<dbReference type="PANTHER" id="PTHR30069:SF29">
    <property type="entry name" value="HEMOGLOBIN AND HEMOGLOBIN-HAPTOGLOBIN-BINDING PROTEIN 1-RELATED"/>
    <property type="match status" value="1"/>
</dbReference>
<evidence type="ECO:0000256" key="7">
    <source>
        <dbReference type="ARBA" id="ARBA00023136"/>
    </source>
</evidence>
<keyword evidence="2" id="KW-0813">Transport</keyword>
<keyword evidence="7" id="KW-0472">Membrane</keyword>
<evidence type="ECO:0000256" key="8">
    <source>
        <dbReference type="ARBA" id="ARBA00023170"/>
    </source>
</evidence>
<dbReference type="Gene3D" id="2.40.170.20">
    <property type="entry name" value="TonB-dependent receptor, beta-barrel domain"/>
    <property type="match status" value="1"/>
</dbReference>
<keyword evidence="6" id="KW-0798">TonB box</keyword>
<comment type="caution">
    <text evidence="12">The sequence shown here is derived from an EMBL/GenBank/DDBJ whole genome shotgun (WGS) entry which is preliminary data.</text>
</comment>
<dbReference type="InterPro" id="IPR000531">
    <property type="entry name" value="Beta-barrel_TonB"/>
</dbReference>
<feature type="signal peptide" evidence="10">
    <location>
        <begin position="1"/>
        <end position="23"/>
    </location>
</feature>
<keyword evidence="8 12" id="KW-0675">Receptor</keyword>
<evidence type="ECO:0000256" key="5">
    <source>
        <dbReference type="ARBA" id="ARBA00022729"/>
    </source>
</evidence>
<evidence type="ECO:0000256" key="4">
    <source>
        <dbReference type="ARBA" id="ARBA00022692"/>
    </source>
</evidence>
<keyword evidence="9" id="KW-0998">Cell outer membrane</keyword>
<keyword evidence="3" id="KW-1134">Transmembrane beta strand</keyword>
<dbReference type="InterPro" id="IPR036942">
    <property type="entry name" value="Beta-barrel_TonB_sf"/>
</dbReference>
<evidence type="ECO:0000313" key="12">
    <source>
        <dbReference type="EMBL" id="MFC6196779.1"/>
    </source>
</evidence>
<feature type="domain" description="TonB-dependent receptor-like beta-barrel" evidence="11">
    <location>
        <begin position="218"/>
        <end position="659"/>
    </location>
</feature>
<dbReference type="EMBL" id="JBHSSW010000003">
    <property type="protein sequence ID" value="MFC6196779.1"/>
    <property type="molecule type" value="Genomic_DNA"/>
</dbReference>
<evidence type="ECO:0000256" key="3">
    <source>
        <dbReference type="ARBA" id="ARBA00022452"/>
    </source>
</evidence>
<accession>A0ABW1S5C7</accession>
<reference evidence="13" key="1">
    <citation type="journal article" date="2019" name="Int. J. Syst. Evol. Microbiol.">
        <title>The Global Catalogue of Microorganisms (GCM) 10K type strain sequencing project: providing services to taxonomists for standard genome sequencing and annotation.</title>
        <authorList>
            <consortium name="The Broad Institute Genomics Platform"/>
            <consortium name="The Broad Institute Genome Sequencing Center for Infectious Disease"/>
            <person name="Wu L."/>
            <person name="Ma J."/>
        </authorList>
    </citation>
    <scope>NUCLEOTIDE SEQUENCE [LARGE SCALE GENOMIC DNA]</scope>
    <source>
        <strain evidence="13">CGMCC-1.15741</strain>
    </source>
</reference>
<dbReference type="InterPro" id="IPR039426">
    <property type="entry name" value="TonB-dep_rcpt-like"/>
</dbReference>
<evidence type="ECO:0000256" key="2">
    <source>
        <dbReference type="ARBA" id="ARBA00022448"/>
    </source>
</evidence>
<dbReference type="Pfam" id="PF00593">
    <property type="entry name" value="TonB_dep_Rec_b-barrel"/>
    <property type="match status" value="1"/>
</dbReference>
<dbReference type="RefSeq" id="WP_377374652.1">
    <property type="nucleotide sequence ID" value="NZ_JBHSSW010000003.1"/>
</dbReference>
<keyword evidence="13" id="KW-1185">Reference proteome</keyword>
<evidence type="ECO:0000256" key="9">
    <source>
        <dbReference type="ARBA" id="ARBA00023237"/>
    </source>
</evidence>
<evidence type="ECO:0000256" key="1">
    <source>
        <dbReference type="ARBA" id="ARBA00004571"/>
    </source>
</evidence>
<dbReference type="SUPFAM" id="SSF56935">
    <property type="entry name" value="Porins"/>
    <property type="match status" value="1"/>
</dbReference>
<dbReference type="Proteomes" id="UP001596303">
    <property type="component" value="Unassembled WGS sequence"/>
</dbReference>
<evidence type="ECO:0000256" key="6">
    <source>
        <dbReference type="ARBA" id="ARBA00023077"/>
    </source>
</evidence>
<evidence type="ECO:0000313" key="13">
    <source>
        <dbReference type="Proteomes" id="UP001596303"/>
    </source>
</evidence>
<evidence type="ECO:0000259" key="11">
    <source>
        <dbReference type="Pfam" id="PF00593"/>
    </source>
</evidence>
<protein>
    <submittedName>
        <fullName evidence="12">TonB-dependent receptor</fullName>
    </submittedName>
</protein>
<sequence>MSNALKSGLCVAALLSSAPFAVAQTATDSEPALQDVIIVTGRFQETATGTTMDPDLMPAEGPDVARLMTRTPGGALVGNGALSGQVQYRGLFGERLNLRVDGQHFASGGPNLMDPAFHYAPMPLIDHLVIDRGVSPVSAGPGLGGGVDAVFKRVDYADTASPSLGYDLSFGARSVDESIAAGGVVGAATDQWRFNLLGAYEEGDDYAYGDGSVGGSQFERAVFGLSGGVKFGAHELTLDARRQNTGDSGNPPFPMDIRYFDADFLRLGYLGDFDGFDLKAETSSADVAHAMNNFDLRPSPAMMQMRESLASAETRSGAVSILFSALQGDVELGLDGSDTTHDMQITNPMNAEFFVGALPDIETTRFGAFAQWSGMIGLLNSELGLRIDSHESDAGTARLGPALPMGPTMLAMAFNNADTSWRDETVDVVARFWTPEQNGLSWRVTLARKTQVPSYLQRFGWLPLNASGGLADGNIYVGDLSLDPEVAWIGEAGFDYRSERFYARPTVFIRQIDNFVQGVPFDDTVGVIDTPQEMIANMNGDPTPLRFANVDARLYGLDFDFGYDLTGPLRLDGVFSYVRGERRDIDDNLYRIAPPGLTTALTWEEADWSASFEARAVAEQDDVSFTNSEAQTPGYVVLNLYADWQIKPGVQLSFGIENLLDQVYRDHLSGYNRNADSDVALGTRVPGAGRGGFIRLSLSN</sequence>
<feature type="chain" id="PRO_5045692938" evidence="10">
    <location>
        <begin position="24"/>
        <end position="700"/>
    </location>
</feature>
<gene>
    <name evidence="12" type="ORF">ACFQDM_01740</name>
</gene>
<comment type="subcellular location">
    <subcellularLocation>
        <location evidence="1">Cell outer membrane</location>
        <topology evidence="1">Multi-pass membrane protein</topology>
    </subcellularLocation>
</comment>
<dbReference type="PANTHER" id="PTHR30069">
    <property type="entry name" value="TONB-DEPENDENT OUTER MEMBRANE RECEPTOR"/>
    <property type="match status" value="1"/>
</dbReference>
<proteinExistence type="predicted"/>
<organism evidence="12 13">
    <name type="scientific">Ponticaulis profundi</name>
    <dbReference type="NCBI Taxonomy" id="2665222"/>
    <lineage>
        <taxon>Bacteria</taxon>
        <taxon>Pseudomonadati</taxon>
        <taxon>Pseudomonadota</taxon>
        <taxon>Alphaproteobacteria</taxon>
        <taxon>Hyphomonadales</taxon>
        <taxon>Hyphomonadaceae</taxon>
        <taxon>Ponticaulis</taxon>
    </lineage>
</organism>
<name>A0ABW1S5C7_9PROT</name>
<evidence type="ECO:0000256" key="10">
    <source>
        <dbReference type="SAM" id="SignalP"/>
    </source>
</evidence>
<keyword evidence="5 10" id="KW-0732">Signal</keyword>
<keyword evidence="4" id="KW-0812">Transmembrane</keyword>